<dbReference type="Proteomes" id="UP000275348">
    <property type="component" value="Unassembled WGS sequence"/>
</dbReference>
<sequence length="230" mass="26871">MVRFLLILGITSFMINGCKKDNQENFLENSDAKFNTLLAYDYAIDVPVNNPGVVIHIDSLSFFKSESLQSDKSKETKNLISKIQELDKNFDVYQIVKDNTIKILNENNYNYTILDDFKKSDFPKEIISKHNFNKIINFDKLKENYKQDDLILINVKNGFDYNEEDKNKYVAKTYVYIYIINSKNKTLKFSESIAGTKYIDEANESLTSDYLAQIMKQSIENTMEIIDKKY</sequence>
<reference evidence="1 2" key="1">
    <citation type="submission" date="2018-10" db="EMBL/GenBank/DDBJ databases">
        <authorList>
            <person name="Chen X."/>
        </authorList>
    </citation>
    <scope>NUCLEOTIDE SEQUENCE [LARGE SCALE GENOMIC DNA]</scope>
    <source>
        <strain evidence="1 2">YIM 102668</strain>
    </source>
</reference>
<dbReference type="OrthoDB" id="1435128at2"/>
<protein>
    <submittedName>
        <fullName evidence="1">Uncharacterized protein</fullName>
    </submittedName>
</protein>
<evidence type="ECO:0000313" key="1">
    <source>
        <dbReference type="EMBL" id="RLZ08748.1"/>
    </source>
</evidence>
<organism evidence="1 2">
    <name type="scientific">Faecalibacter macacae</name>
    <dbReference type="NCBI Taxonomy" id="1859289"/>
    <lineage>
        <taxon>Bacteria</taxon>
        <taxon>Pseudomonadati</taxon>
        <taxon>Bacteroidota</taxon>
        <taxon>Flavobacteriia</taxon>
        <taxon>Flavobacteriales</taxon>
        <taxon>Weeksellaceae</taxon>
        <taxon>Faecalibacter</taxon>
    </lineage>
</organism>
<dbReference type="RefSeq" id="WP_121934967.1">
    <property type="nucleotide sequence ID" value="NZ_RDOJ01000012.1"/>
</dbReference>
<gene>
    <name evidence="1" type="ORF">EAH69_09510</name>
</gene>
<evidence type="ECO:0000313" key="2">
    <source>
        <dbReference type="Proteomes" id="UP000275348"/>
    </source>
</evidence>
<dbReference type="AlphaFoldDB" id="A0A3L9M6Y7"/>
<keyword evidence="2" id="KW-1185">Reference proteome</keyword>
<accession>A0A3L9M6Y7</accession>
<name>A0A3L9M6Y7_9FLAO</name>
<comment type="caution">
    <text evidence="1">The sequence shown here is derived from an EMBL/GenBank/DDBJ whole genome shotgun (WGS) entry which is preliminary data.</text>
</comment>
<dbReference type="EMBL" id="RDOJ01000012">
    <property type="protein sequence ID" value="RLZ08748.1"/>
    <property type="molecule type" value="Genomic_DNA"/>
</dbReference>
<proteinExistence type="predicted"/>